<protein>
    <submittedName>
        <fullName evidence="1">Uncharacterized protein</fullName>
    </submittedName>
</protein>
<dbReference type="AlphaFoldDB" id="A0A0E9RCB6"/>
<organism evidence="1">
    <name type="scientific">Anguilla anguilla</name>
    <name type="common">European freshwater eel</name>
    <name type="synonym">Muraena anguilla</name>
    <dbReference type="NCBI Taxonomy" id="7936"/>
    <lineage>
        <taxon>Eukaryota</taxon>
        <taxon>Metazoa</taxon>
        <taxon>Chordata</taxon>
        <taxon>Craniata</taxon>
        <taxon>Vertebrata</taxon>
        <taxon>Euteleostomi</taxon>
        <taxon>Actinopterygii</taxon>
        <taxon>Neopterygii</taxon>
        <taxon>Teleostei</taxon>
        <taxon>Anguilliformes</taxon>
        <taxon>Anguillidae</taxon>
        <taxon>Anguilla</taxon>
    </lineage>
</organism>
<reference evidence="1" key="1">
    <citation type="submission" date="2014-11" db="EMBL/GenBank/DDBJ databases">
        <authorList>
            <person name="Amaro Gonzalez C."/>
        </authorList>
    </citation>
    <scope>NUCLEOTIDE SEQUENCE</scope>
</reference>
<reference evidence="1" key="2">
    <citation type="journal article" date="2015" name="Fish Shellfish Immunol.">
        <title>Early steps in the European eel (Anguilla anguilla)-Vibrio vulnificus interaction in the gills: Role of the RtxA13 toxin.</title>
        <authorList>
            <person name="Callol A."/>
            <person name="Pajuelo D."/>
            <person name="Ebbesson L."/>
            <person name="Teles M."/>
            <person name="MacKenzie S."/>
            <person name="Amaro C."/>
        </authorList>
    </citation>
    <scope>NUCLEOTIDE SEQUENCE</scope>
</reference>
<sequence length="51" mass="5849">MDCIFIVAFIYTFKYPKHFTIDASHSPILTHTHTNSERLPWKGANQLVGSN</sequence>
<dbReference type="EMBL" id="GBXM01081853">
    <property type="protein sequence ID" value="JAH26724.1"/>
    <property type="molecule type" value="Transcribed_RNA"/>
</dbReference>
<accession>A0A0E9RCB6</accession>
<name>A0A0E9RCB6_ANGAN</name>
<proteinExistence type="predicted"/>
<evidence type="ECO:0000313" key="1">
    <source>
        <dbReference type="EMBL" id="JAH26724.1"/>
    </source>
</evidence>